<comment type="caution">
    <text evidence="1">The sequence shown here is derived from an EMBL/GenBank/DDBJ whole genome shotgun (WGS) entry which is preliminary data.</text>
</comment>
<dbReference type="RefSeq" id="WP_057805613.1">
    <property type="nucleotide sequence ID" value="NZ_BJYP01000011.1"/>
</dbReference>
<dbReference type="EMBL" id="JQBY01000006">
    <property type="protein sequence ID" value="KRN82904.1"/>
    <property type="molecule type" value="Genomic_DNA"/>
</dbReference>
<dbReference type="Proteomes" id="UP000051749">
    <property type="component" value="Unassembled WGS sequence"/>
</dbReference>
<dbReference type="PATRIC" id="fig|319653.3.peg.1891"/>
<dbReference type="STRING" id="319653.SAMN04487973_102138"/>
<organism evidence="1 3">
    <name type="scientific">Pediococcus ethanolidurans</name>
    <dbReference type="NCBI Taxonomy" id="319653"/>
    <lineage>
        <taxon>Bacteria</taxon>
        <taxon>Bacillati</taxon>
        <taxon>Bacillota</taxon>
        <taxon>Bacilli</taxon>
        <taxon>Lactobacillales</taxon>
        <taxon>Lactobacillaceae</taxon>
        <taxon>Pediococcus</taxon>
    </lineage>
</organism>
<evidence type="ECO:0000313" key="4">
    <source>
        <dbReference type="Proteomes" id="UP000182818"/>
    </source>
</evidence>
<evidence type="ECO:0000313" key="3">
    <source>
        <dbReference type="Proteomes" id="UP000051749"/>
    </source>
</evidence>
<gene>
    <name evidence="1" type="ORF">IV87_GL001858</name>
    <name evidence="2" type="ORF">SAMN04487973_102138</name>
</gene>
<proteinExistence type="predicted"/>
<dbReference type="EMBL" id="FOGK01000002">
    <property type="protein sequence ID" value="SER17325.1"/>
    <property type="molecule type" value="Genomic_DNA"/>
</dbReference>
<reference evidence="1 3" key="1">
    <citation type="journal article" date="2015" name="Genome Announc.">
        <title>Expanding the biotechnology potential of lactobacilli through comparative genomics of 213 strains and associated genera.</title>
        <authorList>
            <person name="Sun Z."/>
            <person name="Harris H.M."/>
            <person name="McCann A."/>
            <person name="Guo C."/>
            <person name="Argimon S."/>
            <person name="Zhang W."/>
            <person name="Yang X."/>
            <person name="Jeffery I.B."/>
            <person name="Cooney J.C."/>
            <person name="Kagawa T.F."/>
            <person name="Liu W."/>
            <person name="Song Y."/>
            <person name="Salvetti E."/>
            <person name="Wrobel A."/>
            <person name="Rasinkangas P."/>
            <person name="Parkhill J."/>
            <person name="Rea M.C."/>
            <person name="O'Sullivan O."/>
            <person name="Ritari J."/>
            <person name="Douillard F.P."/>
            <person name="Paul Ross R."/>
            <person name="Yang R."/>
            <person name="Briner A.E."/>
            <person name="Felis G.E."/>
            <person name="de Vos W.M."/>
            <person name="Barrangou R."/>
            <person name="Klaenhammer T.R."/>
            <person name="Caufield P.W."/>
            <person name="Cui Y."/>
            <person name="Zhang H."/>
            <person name="O'Toole P.W."/>
        </authorList>
    </citation>
    <scope>NUCLEOTIDE SEQUENCE [LARGE SCALE GENOMIC DNA]</scope>
    <source>
        <strain evidence="1 3">DSM 22301</strain>
    </source>
</reference>
<dbReference type="AlphaFoldDB" id="A0A0R2K065"/>
<name>A0A0R2K065_9LACO</name>
<sequence length="79" mass="8728">MNELQITNMVMADTANRKVNYTASYGDGTHIEGFVTIAEGEYEAMSFTDVKNEVQKRIADNLTTVADSTTTRGTTEETK</sequence>
<evidence type="ECO:0000313" key="2">
    <source>
        <dbReference type="EMBL" id="SER17325.1"/>
    </source>
</evidence>
<reference evidence="2 4" key="2">
    <citation type="submission" date="2016-10" db="EMBL/GenBank/DDBJ databases">
        <authorList>
            <person name="Varghese N."/>
            <person name="Submissions S."/>
        </authorList>
    </citation>
    <scope>NUCLEOTIDE SEQUENCE [LARGE SCALE GENOMIC DNA]</scope>
    <source>
        <strain evidence="2 4">CGMCC 1.3889</strain>
    </source>
</reference>
<keyword evidence="4" id="KW-1185">Reference proteome</keyword>
<evidence type="ECO:0000313" key="1">
    <source>
        <dbReference type="EMBL" id="KRN82904.1"/>
    </source>
</evidence>
<dbReference type="GeneID" id="76043214"/>
<protein>
    <submittedName>
        <fullName evidence="1">Uncharacterized protein</fullName>
    </submittedName>
</protein>
<dbReference type="Proteomes" id="UP000182818">
    <property type="component" value="Unassembled WGS sequence"/>
</dbReference>
<accession>A0A0R2K065</accession>